<dbReference type="PROSITE" id="PS51031">
    <property type="entry name" value="BESS"/>
    <property type="match status" value="1"/>
</dbReference>
<dbReference type="SMART" id="SM00595">
    <property type="entry name" value="MADF"/>
    <property type="match status" value="1"/>
</dbReference>
<feature type="region of interest" description="Disordered" evidence="2">
    <location>
        <begin position="161"/>
        <end position="183"/>
    </location>
</feature>
<dbReference type="InterPro" id="IPR006578">
    <property type="entry name" value="MADF-dom"/>
</dbReference>
<dbReference type="PANTHER" id="PTHR12243:SF67">
    <property type="entry name" value="COREPRESSOR OF PANGOLIN, ISOFORM A-RELATED"/>
    <property type="match status" value="1"/>
</dbReference>
<feature type="compositionally biased region" description="Basic and acidic residues" evidence="2">
    <location>
        <begin position="163"/>
        <end position="172"/>
    </location>
</feature>
<dbReference type="InterPro" id="IPR039353">
    <property type="entry name" value="TF_Adf1"/>
</dbReference>
<accession>A0A7I8WBE5</accession>
<evidence type="ECO:0000256" key="2">
    <source>
        <dbReference type="SAM" id="MobiDB-lite"/>
    </source>
</evidence>
<organism evidence="5 6">
    <name type="scientific">Dimorphilus gyrociliatus</name>
    <dbReference type="NCBI Taxonomy" id="2664684"/>
    <lineage>
        <taxon>Eukaryota</taxon>
        <taxon>Metazoa</taxon>
        <taxon>Spiralia</taxon>
        <taxon>Lophotrochozoa</taxon>
        <taxon>Annelida</taxon>
        <taxon>Polychaeta</taxon>
        <taxon>Polychaeta incertae sedis</taxon>
        <taxon>Dinophilidae</taxon>
        <taxon>Dimorphilus</taxon>
    </lineage>
</organism>
<protein>
    <submittedName>
        <fullName evidence="5">DgyrCDS13684</fullName>
    </submittedName>
</protein>
<dbReference type="Pfam" id="PF10545">
    <property type="entry name" value="MADF_DNA_bdg"/>
    <property type="match status" value="1"/>
</dbReference>
<sequence>MDDERKVLLIRLVENNPRLWDIKHTDYKKVNDKQIYWSIIAETLDVDVEIVKSEYYKLRSSFFRILRRQKQNNKQSEWKFFPLMTFLMSQPDPNNKKVIVNVPDLSITEENYTPEDFAYDDKLTLDYKFDEPTYEIDHTASATPLDDNSGDENDLVVMNSTKGKMESDKLHNDNTSSSEKGYKEQDNDRIFAEFLYLEFRKLDGFLKDEVKLKIHRLLVEEKKRFHSKNQM</sequence>
<dbReference type="AlphaFoldDB" id="A0A7I8WBE5"/>
<dbReference type="PROSITE" id="PS51029">
    <property type="entry name" value="MADF"/>
    <property type="match status" value="1"/>
</dbReference>
<reference evidence="5 6" key="1">
    <citation type="submission" date="2020-08" db="EMBL/GenBank/DDBJ databases">
        <authorList>
            <person name="Hejnol A."/>
        </authorList>
    </citation>
    <scope>NUCLEOTIDE SEQUENCE [LARGE SCALE GENOMIC DNA]</scope>
</reference>
<evidence type="ECO:0000259" key="3">
    <source>
        <dbReference type="PROSITE" id="PS51029"/>
    </source>
</evidence>
<keyword evidence="1" id="KW-0539">Nucleus</keyword>
<name>A0A7I8WBE5_9ANNE</name>
<evidence type="ECO:0000256" key="1">
    <source>
        <dbReference type="PROSITE-ProRule" id="PRU00371"/>
    </source>
</evidence>
<dbReference type="PANTHER" id="PTHR12243">
    <property type="entry name" value="MADF DOMAIN TRANSCRIPTION FACTOR"/>
    <property type="match status" value="1"/>
</dbReference>
<dbReference type="GO" id="GO:0005634">
    <property type="term" value="C:nucleus"/>
    <property type="evidence" value="ECO:0007669"/>
    <property type="project" value="UniProtKB-SubCell"/>
</dbReference>
<feature type="domain" description="MADF" evidence="3">
    <location>
        <begin position="8"/>
        <end position="92"/>
    </location>
</feature>
<comment type="subcellular location">
    <subcellularLocation>
        <location evidence="1">Nucleus</location>
    </subcellularLocation>
</comment>
<dbReference type="EMBL" id="CAJFCJ010000026">
    <property type="protein sequence ID" value="CAD5125468.1"/>
    <property type="molecule type" value="Genomic_DNA"/>
</dbReference>
<evidence type="ECO:0000313" key="5">
    <source>
        <dbReference type="EMBL" id="CAD5125468.1"/>
    </source>
</evidence>
<dbReference type="OrthoDB" id="5984255at2759"/>
<dbReference type="GO" id="GO:0003677">
    <property type="term" value="F:DNA binding"/>
    <property type="evidence" value="ECO:0007669"/>
    <property type="project" value="InterPro"/>
</dbReference>
<feature type="domain" description="BESS" evidence="4">
    <location>
        <begin position="185"/>
        <end position="224"/>
    </location>
</feature>
<dbReference type="InterPro" id="IPR004210">
    <property type="entry name" value="BESS_motif"/>
</dbReference>
<evidence type="ECO:0000313" key="6">
    <source>
        <dbReference type="Proteomes" id="UP000549394"/>
    </source>
</evidence>
<proteinExistence type="predicted"/>
<evidence type="ECO:0000259" key="4">
    <source>
        <dbReference type="PROSITE" id="PS51031"/>
    </source>
</evidence>
<comment type="caution">
    <text evidence="5">The sequence shown here is derived from an EMBL/GenBank/DDBJ whole genome shotgun (WGS) entry which is preliminary data.</text>
</comment>
<keyword evidence="6" id="KW-1185">Reference proteome</keyword>
<gene>
    <name evidence="5" type="ORF">DGYR_LOCUS12840</name>
</gene>
<dbReference type="Proteomes" id="UP000549394">
    <property type="component" value="Unassembled WGS sequence"/>
</dbReference>